<protein>
    <recommendedName>
        <fullName evidence="3">ParB/Sulfiredoxin domain-containing protein</fullName>
    </recommendedName>
</protein>
<dbReference type="Gene3D" id="3.90.1530.10">
    <property type="entry name" value="Conserved hypothetical protein from pyrococcus furiosus pfu- 392566-001, ParB domain"/>
    <property type="match status" value="1"/>
</dbReference>
<accession>A0A9X4ADN4</accession>
<organism evidence="1 2">
    <name type="scientific">Aquibacillus salsiterrae</name>
    <dbReference type="NCBI Taxonomy" id="2950439"/>
    <lineage>
        <taxon>Bacteria</taxon>
        <taxon>Bacillati</taxon>
        <taxon>Bacillota</taxon>
        <taxon>Bacilli</taxon>
        <taxon>Bacillales</taxon>
        <taxon>Bacillaceae</taxon>
        <taxon>Aquibacillus</taxon>
    </lineage>
</organism>
<evidence type="ECO:0000313" key="2">
    <source>
        <dbReference type="Proteomes" id="UP001145069"/>
    </source>
</evidence>
<comment type="caution">
    <text evidence="1">The sequence shown here is derived from an EMBL/GenBank/DDBJ whole genome shotgun (WGS) entry which is preliminary data.</text>
</comment>
<name>A0A9X4ADN4_9BACI</name>
<proteinExistence type="predicted"/>
<evidence type="ECO:0000313" key="1">
    <source>
        <dbReference type="EMBL" id="MDC3415464.1"/>
    </source>
</evidence>
<dbReference type="AlphaFoldDB" id="A0A9X4ADN4"/>
<dbReference type="EMBL" id="JAMQKC010000001">
    <property type="protein sequence ID" value="MDC3415464.1"/>
    <property type="molecule type" value="Genomic_DNA"/>
</dbReference>
<gene>
    <name evidence="1" type="ORF">NC799_00855</name>
</gene>
<reference evidence="1" key="1">
    <citation type="submission" date="2022-06" db="EMBL/GenBank/DDBJ databases">
        <title>Aquibacillus sp. a new bacterium isolated from soil saline samples.</title>
        <authorList>
            <person name="Galisteo C."/>
            <person name="De La Haba R."/>
            <person name="Sanchez-Porro C."/>
            <person name="Ventosa A."/>
        </authorList>
    </citation>
    <scope>NUCLEOTIDE SEQUENCE</scope>
    <source>
        <strain evidence="1">3ASR75-54</strain>
    </source>
</reference>
<dbReference type="Proteomes" id="UP001145069">
    <property type="component" value="Unassembled WGS sequence"/>
</dbReference>
<sequence length="146" mass="17141">MKFTIQYVPLKKITNNQPVDVTDKIRYLRKVMLDCLYLLVVKKNKKEDSYQVLSGHSRLDFLSKHTNLKYVPCLIADQHANSSKAALLNKMNDNNSSSFQIIKRFIKEEPEYKSLNLFQKIKILMIGLNYKRTVISVMKSQVNQWK</sequence>
<dbReference type="RefSeq" id="WP_272444426.1">
    <property type="nucleotide sequence ID" value="NZ_JAMQKC010000001.1"/>
</dbReference>
<evidence type="ECO:0008006" key="3">
    <source>
        <dbReference type="Google" id="ProtNLM"/>
    </source>
</evidence>
<keyword evidence="2" id="KW-1185">Reference proteome</keyword>